<dbReference type="Pfam" id="PF00586">
    <property type="entry name" value="AIRS"/>
    <property type="match status" value="1"/>
</dbReference>
<reference evidence="4 5" key="1">
    <citation type="journal article" date="2015" name="Genome Biol. Evol.">
        <title>Characterization of Three Mycobacterium spp. with Potential Use in Bioremediation by Genome Sequencing and Comparative Genomics.</title>
        <authorList>
            <person name="Das S."/>
            <person name="Pettersson B.M."/>
            <person name="Behra P.R."/>
            <person name="Ramesh M."/>
            <person name="Dasgupta S."/>
            <person name="Bhattacharya A."/>
            <person name="Kirsebom L.A."/>
        </authorList>
    </citation>
    <scope>NUCLEOTIDE SEQUENCE [LARGE SCALE GENOMIC DNA]</scope>
    <source>
        <strain evidence="4 5">DSM 43826</strain>
    </source>
</reference>
<evidence type="ECO:0000259" key="2">
    <source>
        <dbReference type="Pfam" id="PF00586"/>
    </source>
</evidence>
<dbReference type="GO" id="GO:0051604">
    <property type="term" value="P:protein maturation"/>
    <property type="evidence" value="ECO:0007669"/>
    <property type="project" value="TreeGrafter"/>
</dbReference>
<dbReference type="SMR" id="A0A0J6W9K8"/>
<dbReference type="Gene3D" id="3.90.650.10">
    <property type="entry name" value="PurM-like C-terminal domain"/>
    <property type="match status" value="1"/>
</dbReference>
<dbReference type="SUPFAM" id="SSF55326">
    <property type="entry name" value="PurM N-terminal domain-like"/>
    <property type="match status" value="1"/>
</dbReference>
<dbReference type="InterPro" id="IPR036921">
    <property type="entry name" value="PurM-like_N_sf"/>
</dbReference>
<sequence>MPEQASETRAAIDMESWVCPAPLRDAPNIVMGHGGGGAMSAELIEHLFLPAFGPAADAGMGDSAIVDIGGARLAFSTDSFVVKPMVFPGGTIGDLAVNGTVNDLAMAGAAPAVLSTAFILEEGTPLDELARVAQAVGTAAMAAGVKLVTGDTKVVDSGHGDGVYINTAGIGLVDQRTDIRPQRAASGDAVIVSGDIGVHGVAVLSCREGLQFGTAVASDTAPLHGLVAAMIETGADLHALRDPTRGGMAATLNEIAKAAKIGVSIDERALPIPSEVRDACSMLGLDPLYVANEGKLVAFVAAADADRVLAAMRTHPLGARAAIIGTCVADHPGMVVARTALGGTRVVDLPIGEQLPRIC</sequence>
<evidence type="ECO:0000256" key="1">
    <source>
        <dbReference type="ARBA" id="ARBA00006243"/>
    </source>
</evidence>
<evidence type="ECO:0000313" key="5">
    <source>
        <dbReference type="Proteomes" id="UP000036513"/>
    </source>
</evidence>
<gene>
    <name evidence="4" type="primary">hypE_1</name>
    <name evidence="4" type="ORF">MCHLDSM_02259</name>
</gene>
<feature type="domain" description="PurM-like N-terminal" evidence="2">
    <location>
        <begin position="61"/>
        <end position="173"/>
    </location>
</feature>
<dbReference type="InterPro" id="IPR036676">
    <property type="entry name" value="PurM-like_C_sf"/>
</dbReference>
<dbReference type="PIRSF" id="PIRSF005644">
    <property type="entry name" value="Hdrgns_mtr_HypE"/>
    <property type="match status" value="1"/>
</dbReference>
<evidence type="ECO:0000259" key="3">
    <source>
        <dbReference type="Pfam" id="PF02769"/>
    </source>
</evidence>
<dbReference type="PANTHER" id="PTHR30303:SF0">
    <property type="entry name" value="CARBAMOYL DEHYDRATASE HYPE"/>
    <property type="match status" value="1"/>
</dbReference>
<dbReference type="AlphaFoldDB" id="A0A0J6W9K8"/>
<dbReference type="InterPro" id="IPR011854">
    <property type="entry name" value="HypE"/>
</dbReference>
<organism evidence="4 5">
    <name type="scientific">Mycolicibacterium chlorophenolicum</name>
    <dbReference type="NCBI Taxonomy" id="37916"/>
    <lineage>
        <taxon>Bacteria</taxon>
        <taxon>Bacillati</taxon>
        <taxon>Actinomycetota</taxon>
        <taxon>Actinomycetes</taxon>
        <taxon>Mycobacteriales</taxon>
        <taxon>Mycobacteriaceae</taxon>
        <taxon>Mycolicibacterium</taxon>
    </lineage>
</organism>
<name>A0A0J6W9K8_9MYCO</name>
<dbReference type="Proteomes" id="UP000036513">
    <property type="component" value="Unassembled WGS sequence"/>
</dbReference>
<proteinExistence type="inferred from homology"/>
<dbReference type="NCBIfam" id="TIGR02124">
    <property type="entry name" value="hypE"/>
    <property type="match status" value="1"/>
</dbReference>
<keyword evidence="5" id="KW-1185">Reference proteome</keyword>
<dbReference type="PATRIC" id="fig|37916.4.peg.2178"/>
<feature type="domain" description="PurM-like C-terminal" evidence="3">
    <location>
        <begin position="186"/>
        <end position="331"/>
    </location>
</feature>
<protein>
    <submittedName>
        <fullName evidence="4">Hydrogenase expression/formation protein HypE</fullName>
    </submittedName>
</protein>
<dbReference type="Gene3D" id="3.30.1330.10">
    <property type="entry name" value="PurM-like, N-terminal domain"/>
    <property type="match status" value="1"/>
</dbReference>
<dbReference type="RefSeq" id="WP_048469924.1">
    <property type="nucleotide sequence ID" value="NZ_JYNL01000020.1"/>
</dbReference>
<comment type="caution">
    <text evidence="4">The sequence shown here is derived from an EMBL/GenBank/DDBJ whole genome shotgun (WGS) entry which is preliminary data.</text>
</comment>
<dbReference type="CDD" id="cd02197">
    <property type="entry name" value="HypE"/>
    <property type="match status" value="1"/>
</dbReference>
<dbReference type="Pfam" id="PF02769">
    <property type="entry name" value="AIRS_C"/>
    <property type="match status" value="1"/>
</dbReference>
<dbReference type="EMBL" id="JYNL01000020">
    <property type="protein sequence ID" value="KMO78342.1"/>
    <property type="molecule type" value="Genomic_DNA"/>
</dbReference>
<comment type="similarity">
    <text evidence="1">Belongs to the HypE family.</text>
</comment>
<accession>A0A0J6W9K8</accession>
<dbReference type="InterPro" id="IPR010918">
    <property type="entry name" value="PurM-like_C_dom"/>
</dbReference>
<dbReference type="PANTHER" id="PTHR30303">
    <property type="entry name" value="HYDROGENASE ISOENZYMES FORMATION PROTEIN HYPE"/>
    <property type="match status" value="1"/>
</dbReference>
<evidence type="ECO:0000313" key="4">
    <source>
        <dbReference type="EMBL" id="KMO78342.1"/>
    </source>
</evidence>
<dbReference type="InterPro" id="IPR016188">
    <property type="entry name" value="PurM-like_N"/>
</dbReference>
<dbReference type="SUPFAM" id="SSF56042">
    <property type="entry name" value="PurM C-terminal domain-like"/>
    <property type="match status" value="1"/>
</dbReference>
<dbReference type="STRING" id="37916.MCHLDSM_02259"/>